<keyword evidence="2" id="KW-1185">Reference proteome</keyword>
<protein>
    <submittedName>
        <fullName evidence="1">Uncharacterized protein</fullName>
    </submittedName>
</protein>
<name>A0ABS2L487_9MICO</name>
<dbReference type="Proteomes" id="UP000776164">
    <property type="component" value="Unassembled WGS sequence"/>
</dbReference>
<proteinExistence type="predicted"/>
<evidence type="ECO:0000313" key="1">
    <source>
        <dbReference type="EMBL" id="MBM7471711.1"/>
    </source>
</evidence>
<evidence type="ECO:0000313" key="2">
    <source>
        <dbReference type="Proteomes" id="UP000776164"/>
    </source>
</evidence>
<organism evidence="1 2">
    <name type="scientific">Subtercola frigoramans</name>
    <dbReference type="NCBI Taxonomy" id="120298"/>
    <lineage>
        <taxon>Bacteria</taxon>
        <taxon>Bacillati</taxon>
        <taxon>Actinomycetota</taxon>
        <taxon>Actinomycetes</taxon>
        <taxon>Micrococcales</taxon>
        <taxon>Microbacteriaceae</taxon>
        <taxon>Subtercola</taxon>
    </lineage>
</organism>
<dbReference type="RefSeq" id="WP_205107896.1">
    <property type="nucleotide sequence ID" value="NZ_BAAAHT010000013.1"/>
</dbReference>
<sequence length="295" mass="31915">MTGPANKYPAREVGSSLIDFVEASFALCKDILLAPPSPGTEAEKQLGAQSSLAGQWAGSAPVREAQYSAIMAIVAGLDHADVFAHALHDDIGSLALATVQRGALESFARAHWMLTAANETELVLRWASMTLSEIEIHMRHYDGAQFYVNGKLATGESIAAMVGRYIQSLTERGKRADYKPTLIAQEYGSLLGPDGVQVYSRLSAIAHAQSFGIGQMLTSTKTETGGTLEIVLSDRDAREYAEGVFSMTLTIIDELCVYYGCSPALHDPWVAQHARTLDTITRAQQRPPSSPRRSQ</sequence>
<accession>A0ABS2L487</accession>
<dbReference type="EMBL" id="JAFBBU010000001">
    <property type="protein sequence ID" value="MBM7471711.1"/>
    <property type="molecule type" value="Genomic_DNA"/>
</dbReference>
<comment type="caution">
    <text evidence="1">The sequence shown here is derived from an EMBL/GenBank/DDBJ whole genome shotgun (WGS) entry which is preliminary data.</text>
</comment>
<gene>
    <name evidence="1" type="ORF">JOE66_001345</name>
</gene>
<reference evidence="1 2" key="1">
    <citation type="submission" date="2021-01" db="EMBL/GenBank/DDBJ databases">
        <title>Sequencing the genomes of 1000 actinobacteria strains.</title>
        <authorList>
            <person name="Klenk H.-P."/>
        </authorList>
    </citation>
    <scope>NUCLEOTIDE SEQUENCE [LARGE SCALE GENOMIC DNA]</scope>
    <source>
        <strain evidence="1 2">DSM 13057</strain>
    </source>
</reference>